<evidence type="ECO:0000313" key="2">
    <source>
        <dbReference type="Proteomes" id="UP000053558"/>
    </source>
</evidence>
<organism evidence="1 2">
    <name type="scientific">Coniophora puteana (strain RWD-64-598)</name>
    <name type="common">Brown rot fungus</name>
    <dbReference type="NCBI Taxonomy" id="741705"/>
    <lineage>
        <taxon>Eukaryota</taxon>
        <taxon>Fungi</taxon>
        <taxon>Dikarya</taxon>
        <taxon>Basidiomycota</taxon>
        <taxon>Agaricomycotina</taxon>
        <taxon>Agaricomycetes</taxon>
        <taxon>Agaricomycetidae</taxon>
        <taxon>Boletales</taxon>
        <taxon>Coniophorineae</taxon>
        <taxon>Coniophoraceae</taxon>
        <taxon>Coniophora</taxon>
    </lineage>
</organism>
<dbReference type="EMBL" id="JH711580">
    <property type="protein sequence ID" value="EIW79972.1"/>
    <property type="molecule type" value="Genomic_DNA"/>
</dbReference>
<reference evidence="2" key="1">
    <citation type="journal article" date="2012" name="Science">
        <title>The Paleozoic origin of enzymatic lignin decomposition reconstructed from 31 fungal genomes.</title>
        <authorList>
            <person name="Floudas D."/>
            <person name="Binder M."/>
            <person name="Riley R."/>
            <person name="Barry K."/>
            <person name="Blanchette R.A."/>
            <person name="Henrissat B."/>
            <person name="Martinez A.T."/>
            <person name="Otillar R."/>
            <person name="Spatafora J.W."/>
            <person name="Yadav J.S."/>
            <person name="Aerts A."/>
            <person name="Benoit I."/>
            <person name="Boyd A."/>
            <person name="Carlson A."/>
            <person name="Copeland A."/>
            <person name="Coutinho P.M."/>
            <person name="de Vries R.P."/>
            <person name="Ferreira P."/>
            <person name="Findley K."/>
            <person name="Foster B."/>
            <person name="Gaskell J."/>
            <person name="Glotzer D."/>
            <person name="Gorecki P."/>
            <person name="Heitman J."/>
            <person name="Hesse C."/>
            <person name="Hori C."/>
            <person name="Igarashi K."/>
            <person name="Jurgens J.A."/>
            <person name="Kallen N."/>
            <person name="Kersten P."/>
            <person name="Kohler A."/>
            <person name="Kuees U."/>
            <person name="Kumar T.K.A."/>
            <person name="Kuo A."/>
            <person name="LaButti K."/>
            <person name="Larrondo L.F."/>
            <person name="Lindquist E."/>
            <person name="Ling A."/>
            <person name="Lombard V."/>
            <person name="Lucas S."/>
            <person name="Lundell T."/>
            <person name="Martin R."/>
            <person name="McLaughlin D.J."/>
            <person name="Morgenstern I."/>
            <person name="Morin E."/>
            <person name="Murat C."/>
            <person name="Nagy L.G."/>
            <person name="Nolan M."/>
            <person name="Ohm R.A."/>
            <person name="Patyshakuliyeva A."/>
            <person name="Rokas A."/>
            <person name="Ruiz-Duenas F.J."/>
            <person name="Sabat G."/>
            <person name="Salamov A."/>
            <person name="Samejima M."/>
            <person name="Schmutz J."/>
            <person name="Slot J.C."/>
            <person name="St John F."/>
            <person name="Stenlid J."/>
            <person name="Sun H."/>
            <person name="Sun S."/>
            <person name="Syed K."/>
            <person name="Tsang A."/>
            <person name="Wiebenga A."/>
            <person name="Young D."/>
            <person name="Pisabarro A."/>
            <person name="Eastwood D.C."/>
            <person name="Martin F."/>
            <person name="Cullen D."/>
            <person name="Grigoriev I.V."/>
            <person name="Hibbett D.S."/>
        </authorList>
    </citation>
    <scope>NUCLEOTIDE SEQUENCE [LARGE SCALE GENOMIC DNA]</scope>
    <source>
        <strain evidence="2">RWD-64-598 SS2</strain>
    </source>
</reference>
<dbReference type="RefSeq" id="XP_007770284.1">
    <property type="nucleotide sequence ID" value="XM_007772094.1"/>
</dbReference>
<dbReference type="AlphaFoldDB" id="A0A5M3ML59"/>
<dbReference type="Proteomes" id="UP000053558">
    <property type="component" value="Unassembled WGS sequence"/>
</dbReference>
<proteinExistence type="predicted"/>
<comment type="caution">
    <text evidence="1">The sequence shown here is derived from an EMBL/GenBank/DDBJ whole genome shotgun (WGS) entry which is preliminary data.</text>
</comment>
<evidence type="ECO:0000313" key="1">
    <source>
        <dbReference type="EMBL" id="EIW79972.1"/>
    </source>
</evidence>
<accession>A0A5M3ML59</accession>
<name>A0A5M3ML59_CONPW</name>
<keyword evidence="2" id="KW-1185">Reference proteome</keyword>
<dbReference type="GeneID" id="19201136"/>
<sequence>MMPDVDPPPHPRKYIMPSYARDASAPDIDRRDCYTEVSLGVASYELRVRASLWRQSQLPAGPPPTTTLDKTSVTPTVDLVYSTKFAGSILGQLQNSPFFDTIRHMTIYGNIRSSPAIVSLIQQSKSLHSLILQPSRGSELLDLVEGGLIGTRSRMSSPELKTIVLQGVDFNEYQYRRDTEAILSYCLNVRAQESHPLERLVFQGCQNVRLDEWVELREKYGTELIEEPEYTMAI</sequence>
<gene>
    <name evidence="1" type="ORF">CONPUDRAFT_138089</name>
</gene>
<dbReference type="KEGG" id="cput:CONPUDRAFT_138089"/>
<protein>
    <submittedName>
        <fullName evidence="1">Uncharacterized protein</fullName>
    </submittedName>
</protein>